<feature type="compositionally biased region" description="Basic and acidic residues" evidence="1">
    <location>
        <begin position="325"/>
        <end position="339"/>
    </location>
</feature>
<dbReference type="EMBL" id="VFQF01000001">
    <property type="protein sequence ID" value="TQN48570.1"/>
    <property type="molecule type" value="Genomic_DNA"/>
</dbReference>
<dbReference type="AlphaFoldDB" id="A0A543PX08"/>
<evidence type="ECO:0000313" key="3">
    <source>
        <dbReference type="Proteomes" id="UP000320085"/>
    </source>
</evidence>
<comment type="caution">
    <text evidence="2">The sequence shown here is derived from an EMBL/GenBank/DDBJ whole genome shotgun (WGS) entry which is preliminary data.</text>
</comment>
<accession>A0A543PX08</accession>
<dbReference type="Proteomes" id="UP000320085">
    <property type="component" value="Unassembled WGS sequence"/>
</dbReference>
<sequence length="568" mass="59356">MESPLPDLVGRLVVRAGADTPAVRHLVRERIGRTRWRPSGVGMGEVLIVRSLVEDGTSSLADGLAAAVHGAVRLDGRPVPADAPAVLAMDLAQLLAQYVVDLHDGMVAGRWWWRFVGPRLANSVAEAQRALPAGHLPGAAPVAPVLAAFPREAPHVVADLVRRRRGDVVRDVPLAAVLDVLLVVATTYAAEELAAVLRAAMRGYGSPTPDSATQAVNPPVDPASPAELLITVSARFALDPVGARSPSFARFVGVLAGVPTWRAGAAGLVEGVGTGQEARQVAAVVESPASAWVQDDPRVTGESGTAEADSWNTRAVAPPESSDGDTARAGEAGRHDDVHGGNARLGDARQGDREGDRKGDARPDDLRVPELPPPASAWRDGVLTNLGGAFLLIRAFELAALGEPSWVTLDLLARSLVRRDEPSEEDPVWAVLAELATPVDLVPSSAGSLGGPGAARSTGSEGMLAISESLASAVNGAERRWLAQVRPGLVAVLCDALDTVASELENVLLRRPARVSVDRTHVDVVLPLSAASVVVRRAGLDRDPGWVPSLARVVAFHFDDDRYAGGPG</sequence>
<organism evidence="2 3">
    <name type="scientific">Humibacillus xanthopallidus</name>
    <dbReference type="NCBI Taxonomy" id="412689"/>
    <lineage>
        <taxon>Bacteria</taxon>
        <taxon>Bacillati</taxon>
        <taxon>Actinomycetota</taxon>
        <taxon>Actinomycetes</taxon>
        <taxon>Micrococcales</taxon>
        <taxon>Intrasporangiaceae</taxon>
        <taxon>Humibacillus</taxon>
    </lineage>
</organism>
<proteinExistence type="predicted"/>
<protein>
    <submittedName>
        <fullName evidence="2">Uncharacterized protein</fullName>
    </submittedName>
</protein>
<reference evidence="2 3" key="1">
    <citation type="submission" date="2019-06" db="EMBL/GenBank/DDBJ databases">
        <title>Sequencing the genomes of 1000 actinobacteria strains.</title>
        <authorList>
            <person name="Klenk H.-P."/>
        </authorList>
    </citation>
    <scope>NUCLEOTIDE SEQUENCE [LARGE SCALE GENOMIC DNA]</scope>
    <source>
        <strain evidence="2 3">DSM 21776</strain>
    </source>
</reference>
<feature type="compositionally biased region" description="Basic and acidic residues" evidence="1">
    <location>
        <begin position="346"/>
        <end position="368"/>
    </location>
</feature>
<name>A0A543PX08_9MICO</name>
<feature type="region of interest" description="Disordered" evidence="1">
    <location>
        <begin position="286"/>
        <end position="375"/>
    </location>
</feature>
<dbReference type="RefSeq" id="WP_221630522.1">
    <property type="nucleotide sequence ID" value="NZ_VFQF01000001.1"/>
</dbReference>
<gene>
    <name evidence="2" type="ORF">FHX52_1709</name>
</gene>
<evidence type="ECO:0000313" key="2">
    <source>
        <dbReference type="EMBL" id="TQN48570.1"/>
    </source>
</evidence>
<evidence type="ECO:0000256" key="1">
    <source>
        <dbReference type="SAM" id="MobiDB-lite"/>
    </source>
</evidence>